<evidence type="ECO:0000313" key="13">
    <source>
        <dbReference type="EMBL" id="KAL1132403.1"/>
    </source>
</evidence>
<evidence type="ECO:0000256" key="7">
    <source>
        <dbReference type="ARBA" id="ARBA00022541"/>
    </source>
</evidence>
<evidence type="ECO:0000256" key="4">
    <source>
        <dbReference type="ARBA" id="ARBA00020768"/>
    </source>
</evidence>
<dbReference type="InterPro" id="IPR011989">
    <property type="entry name" value="ARM-like"/>
</dbReference>
<dbReference type="SUPFAM" id="SSF48371">
    <property type="entry name" value="ARM repeat"/>
    <property type="match status" value="2"/>
</dbReference>
<gene>
    <name evidence="13" type="ORF">AAG570_010358</name>
</gene>
<dbReference type="Pfam" id="PF00515">
    <property type="entry name" value="TPR_1"/>
    <property type="match status" value="1"/>
</dbReference>
<dbReference type="SUPFAM" id="SSF48452">
    <property type="entry name" value="TPR-like"/>
    <property type="match status" value="1"/>
</dbReference>
<organism evidence="13 14">
    <name type="scientific">Ranatra chinensis</name>
    <dbReference type="NCBI Taxonomy" id="642074"/>
    <lineage>
        <taxon>Eukaryota</taxon>
        <taxon>Metazoa</taxon>
        <taxon>Ecdysozoa</taxon>
        <taxon>Arthropoda</taxon>
        <taxon>Hexapoda</taxon>
        <taxon>Insecta</taxon>
        <taxon>Pterygota</taxon>
        <taxon>Neoptera</taxon>
        <taxon>Paraneoptera</taxon>
        <taxon>Hemiptera</taxon>
        <taxon>Heteroptera</taxon>
        <taxon>Panheteroptera</taxon>
        <taxon>Nepomorpha</taxon>
        <taxon>Nepidae</taxon>
        <taxon>Ranatrinae</taxon>
        <taxon>Ranatra</taxon>
    </lineage>
</organism>
<dbReference type="Pfam" id="PF11701">
    <property type="entry name" value="UNC45-central"/>
    <property type="match status" value="1"/>
</dbReference>
<dbReference type="InterPro" id="IPR024660">
    <property type="entry name" value="UCS_central_dom"/>
</dbReference>
<reference evidence="13 14" key="1">
    <citation type="submission" date="2024-07" db="EMBL/GenBank/DDBJ databases">
        <title>Chromosome-level genome assembly of the water stick insect Ranatra chinensis (Heteroptera: Nepidae).</title>
        <authorList>
            <person name="Liu X."/>
        </authorList>
    </citation>
    <scope>NUCLEOTIDE SEQUENCE [LARGE SCALE GENOMIC DNA]</scope>
    <source>
        <strain evidence="13">Cailab_2021Rc</strain>
        <tissue evidence="13">Muscle</tissue>
    </source>
</reference>
<dbReference type="Gene3D" id="1.25.10.10">
    <property type="entry name" value="Leucine-rich Repeat Variant"/>
    <property type="match status" value="2"/>
</dbReference>
<dbReference type="EMBL" id="JBFDAA010000005">
    <property type="protein sequence ID" value="KAL1132403.1"/>
    <property type="molecule type" value="Genomic_DNA"/>
</dbReference>
<keyword evidence="6" id="KW-0963">Cytoplasm</keyword>
<dbReference type="GO" id="GO:0031672">
    <property type="term" value="C:A band"/>
    <property type="evidence" value="ECO:0007669"/>
    <property type="project" value="UniProtKB-SubCell"/>
</dbReference>
<dbReference type="AlphaFoldDB" id="A0ABD0Z4F3"/>
<dbReference type="GO" id="GO:0030154">
    <property type="term" value="P:cell differentiation"/>
    <property type="evidence" value="ECO:0007669"/>
    <property type="project" value="UniProtKB-KW"/>
</dbReference>
<sequence>MSALNLVSEFSIEKATILKNRAAVYLKLNEYEKAIKDCDIALDIVPDDPKALFRRCQALEHLERFEEAYRDARLIHKVDPNNKAIQPILARLYSVVEQRRLENSQTENKIKQMFKYVFGIQEDMEKRSKAVNNLMVLARESSGAKALLEAGVCEKIAQLLKIEQNHEIVLGSIRTLGQLCKDSVSHTKIVLSILGIPWFLDVMNRKHTEEVNAGQYCIQIILDSLSGIDKTPNEKPDKTLYEANKSEIETLLTCLVYSCTSRSISGVARDGIIQLISKNVHYKAIGWAEELIKIKGLQRIMEVASELQEYKYESAMEITASTQAITSVCLARIYENMYYDEARAKYLENIDDFIKSKLITPDIESKVRVVVALTSLLLGPVDIGNIIISRDGMMQMILAMAGSDDFLQQKVACECLIAAATKKDKVHSIISQGVNILKKLYQSKEDAIRVRALVGLCKLGSSGGTDASIRPFADGATTRLAEACRRFLINPAKDPDLRRWAAEGLSYLTLDADVKEKLIEDKPALRALFDLAKSGNQSCVYGVITTLVNLVNAYDKQEIMPELLELAKFAKHHIPQDHELDDSDFVTKRCLALTEEGVVGALIALSHAESANSRELISRIFNTLCNLKELRGQVAQQGGVKALLSLVKEGNEKGIRNAAQALARIGISINPEVAFPGQRCMEVIKPLLSLLHPEFTALENFEALLALCNLAGINESVRNRIIKESGVSKIESYMFEDHLLLCRAATQVMTNLVNSPEVVKMYEGNNDKTKLMFLLCGEEDEETVKAASGAVAILTSQSKICCKKVMDVNSWLDTLHMILTNPSLDIQHRAVVIVHNLISSSKEVAEKIIETDIMEILMALSLMKDEERKKISGIAGEALSAAKKWNLIKSPDENDDDSS</sequence>
<dbReference type="InterPro" id="IPR016024">
    <property type="entry name" value="ARM-type_fold"/>
</dbReference>
<evidence type="ECO:0000256" key="9">
    <source>
        <dbReference type="ARBA" id="ARBA00022803"/>
    </source>
</evidence>
<feature type="repeat" description="TPR" evidence="11">
    <location>
        <begin position="15"/>
        <end position="48"/>
    </location>
</feature>
<dbReference type="PANTHER" id="PTHR45994">
    <property type="entry name" value="FI21225P1"/>
    <property type="match status" value="1"/>
</dbReference>
<dbReference type="PROSITE" id="PS50005">
    <property type="entry name" value="TPR"/>
    <property type="match status" value="1"/>
</dbReference>
<keyword evidence="9 11" id="KW-0802">TPR repeat</keyword>
<keyword evidence="14" id="KW-1185">Reference proteome</keyword>
<comment type="caution">
    <text evidence="13">The sequence shown here is derived from an EMBL/GenBank/DDBJ whole genome shotgun (WGS) entry which is preliminary data.</text>
</comment>
<evidence type="ECO:0000313" key="14">
    <source>
        <dbReference type="Proteomes" id="UP001558652"/>
    </source>
</evidence>
<evidence type="ECO:0000256" key="6">
    <source>
        <dbReference type="ARBA" id="ARBA00022490"/>
    </source>
</evidence>
<dbReference type="GO" id="GO:0030018">
    <property type="term" value="C:Z disc"/>
    <property type="evidence" value="ECO:0007669"/>
    <property type="project" value="UniProtKB-SubCell"/>
</dbReference>
<dbReference type="InterPro" id="IPR011990">
    <property type="entry name" value="TPR-like_helical_dom_sf"/>
</dbReference>
<dbReference type="SMART" id="SM00185">
    <property type="entry name" value="ARM"/>
    <property type="match status" value="5"/>
</dbReference>
<evidence type="ECO:0000256" key="5">
    <source>
        <dbReference type="ARBA" id="ARBA00022473"/>
    </source>
</evidence>
<feature type="domain" description="UNC-45/Cro1/She4 central" evidence="12">
    <location>
        <begin position="306"/>
        <end position="459"/>
    </location>
</feature>
<dbReference type="PANTHER" id="PTHR45994:SF1">
    <property type="entry name" value="FI21225P1"/>
    <property type="match status" value="1"/>
</dbReference>
<dbReference type="Gene3D" id="1.25.40.10">
    <property type="entry name" value="Tetratricopeptide repeat domain"/>
    <property type="match status" value="1"/>
</dbReference>
<dbReference type="Proteomes" id="UP001558652">
    <property type="component" value="Unassembled WGS sequence"/>
</dbReference>
<dbReference type="InterPro" id="IPR019734">
    <property type="entry name" value="TPR_rpt"/>
</dbReference>
<dbReference type="SMART" id="SM00028">
    <property type="entry name" value="TPR"/>
    <property type="match status" value="2"/>
</dbReference>
<evidence type="ECO:0000259" key="12">
    <source>
        <dbReference type="Pfam" id="PF11701"/>
    </source>
</evidence>
<keyword evidence="8" id="KW-0221">Differentiation</keyword>
<comment type="subcellular location">
    <subcellularLocation>
        <location evidence="1">Cytoplasm</location>
        <location evidence="1">Myofibril</location>
        <location evidence="1">Sarcomere</location>
        <location evidence="1">A band</location>
    </subcellularLocation>
    <subcellularLocation>
        <location evidence="2">Cytoplasm</location>
        <location evidence="2">Myofibril</location>
        <location evidence="2">Sarcomere</location>
        <location evidence="2">Z line</location>
    </subcellularLocation>
    <subcellularLocation>
        <location evidence="3">Cytoplasm</location>
        <location evidence="3">Perinuclear region</location>
    </subcellularLocation>
</comment>
<keyword evidence="5" id="KW-0217">Developmental protein</keyword>
<keyword evidence="10" id="KW-0143">Chaperone</keyword>
<evidence type="ECO:0000256" key="8">
    <source>
        <dbReference type="ARBA" id="ARBA00022782"/>
    </source>
</evidence>
<evidence type="ECO:0000256" key="10">
    <source>
        <dbReference type="ARBA" id="ARBA00023186"/>
    </source>
</evidence>
<evidence type="ECO:0000256" key="2">
    <source>
        <dbReference type="ARBA" id="ARBA00004216"/>
    </source>
</evidence>
<evidence type="ECO:0000256" key="11">
    <source>
        <dbReference type="PROSITE-ProRule" id="PRU00339"/>
    </source>
</evidence>
<keyword evidence="7" id="KW-0517">Myogenesis</keyword>
<proteinExistence type="predicted"/>
<evidence type="ECO:0000256" key="1">
    <source>
        <dbReference type="ARBA" id="ARBA00004161"/>
    </source>
</evidence>
<accession>A0ABD0Z4F3</accession>
<name>A0ABD0Z4F3_9HEMI</name>
<dbReference type="GO" id="GO:0048471">
    <property type="term" value="C:perinuclear region of cytoplasm"/>
    <property type="evidence" value="ECO:0007669"/>
    <property type="project" value="UniProtKB-SubCell"/>
</dbReference>
<protein>
    <recommendedName>
        <fullName evidence="4">Protein unc-45 homolog B</fullName>
    </recommendedName>
</protein>
<dbReference type="GO" id="GO:0007517">
    <property type="term" value="P:muscle organ development"/>
    <property type="evidence" value="ECO:0007669"/>
    <property type="project" value="UniProtKB-KW"/>
</dbReference>
<dbReference type="FunFam" id="1.25.10.10:FF:000043">
    <property type="entry name" value="Unc-45 myosin chaperone B"/>
    <property type="match status" value="1"/>
</dbReference>
<dbReference type="InterPro" id="IPR000225">
    <property type="entry name" value="Armadillo"/>
</dbReference>
<evidence type="ECO:0000256" key="3">
    <source>
        <dbReference type="ARBA" id="ARBA00004556"/>
    </source>
</evidence>